<proteinExistence type="predicted"/>
<feature type="transmembrane region" description="Helical" evidence="1">
    <location>
        <begin position="12"/>
        <end position="34"/>
    </location>
</feature>
<feature type="transmembrane region" description="Helical" evidence="1">
    <location>
        <begin position="668"/>
        <end position="687"/>
    </location>
</feature>
<feature type="transmembrane region" description="Helical" evidence="1">
    <location>
        <begin position="277"/>
        <end position="299"/>
    </location>
</feature>
<evidence type="ECO:0000313" key="2">
    <source>
        <dbReference type="EMBL" id="MBM7839732.1"/>
    </source>
</evidence>
<protein>
    <submittedName>
        <fullName evidence="2">Uncharacterized protein</fullName>
    </submittedName>
</protein>
<keyword evidence="1" id="KW-1133">Transmembrane helix</keyword>
<comment type="caution">
    <text evidence="2">The sequence shown here is derived from an EMBL/GenBank/DDBJ whole genome shotgun (WGS) entry which is preliminary data.</text>
</comment>
<dbReference type="EMBL" id="JAFBCV010000009">
    <property type="protein sequence ID" value="MBM7839732.1"/>
    <property type="molecule type" value="Genomic_DNA"/>
</dbReference>
<reference evidence="2" key="1">
    <citation type="submission" date="2021-01" db="EMBL/GenBank/DDBJ databases">
        <title>Genomic Encyclopedia of Type Strains, Phase IV (KMG-IV): sequencing the most valuable type-strain genomes for metagenomic binning, comparative biology and taxonomic classification.</title>
        <authorList>
            <person name="Goeker M."/>
        </authorList>
    </citation>
    <scope>NUCLEOTIDE SEQUENCE</scope>
    <source>
        <strain evidence="2">DSM 21943</strain>
    </source>
</reference>
<feature type="transmembrane region" description="Helical" evidence="1">
    <location>
        <begin position="637"/>
        <end position="656"/>
    </location>
</feature>
<dbReference type="RefSeq" id="WP_204466910.1">
    <property type="nucleotide sequence ID" value="NZ_JAFBCV010000009.1"/>
</dbReference>
<evidence type="ECO:0000313" key="3">
    <source>
        <dbReference type="Proteomes" id="UP001179280"/>
    </source>
</evidence>
<name>A0ABS2SW25_9BACI</name>
<gene>
    <name evidence="2" type="ORF">JOC54_003012</name>
</gene>
<keyword evidence="1" id="KW-0812">Transmembrane</keyword>
<sequence length="727" mass="82435">MKQLTKRKKREAGILVSAILLVLAVIGWMVLVLYQAEKTEERLFNGNSYSLLIENVEPETVEYVSRLRKVDHVWLLSAPELVSDRDGFELDIGYLNSPNFVETDLQLANGSFPSNETEVALGFNFATTFYPDMSFGDELVLQNENGEERTYTITGLFYEYGQSVINAVSIKDVQTTELGRLYAYSSVEDLGELAREIQAETGQHVSHQSWQIYDDHTSLFDHTLLNSTFTILFISLGLILVGCCLRLKMLLENVFNPHKQLYVTLGYSPKRMKRKGIYQAILSATVVAVVGALLIYAFFYGYGQTVGSALGIGLGGLLYQSTEYNPYIPFPTTIFFVFMLAVLVVVFSCFAIKQTTFFKMKKTGAFFYIGIVILASLMIGPLMERMQTIWTDLTLRYGEQFGEMYWDEDEGLEQEGSTTFIEVYSVGTNQIESFLQEAREERHEFLTFYRNYNFFTRVEGDDYKYDYDLVIIDDSDWDLVLKTFDWSEDIQLAEMDKGDMFLVRSAQESGVQLENGYTVELFRTNEYGEAEVFEQETQIKATASSEQVGSIDSYMNSLFIIPKSHVDDWVEGTNHTNTVYMDESVTLYAINHNASEIAGALQDKLGDAYPFVDMYYDGFNNWFVDGMDSLKSSATTFIAVVISPFVFLFGYAFYQFTRSVLRHRKRKVQLTLSTGLAGVSGLISWFATAQVVSDLAFPYLSLILFACLTGIGIAAVLFSPKESQELH</sequence>
<keyword evidence="3" id="KW-1185">Reference proteome</keyword>
<keyword evidence="1" id="KW-0472">Membrane</keyword>
<dbReference type="Proteomes" id="UP001179280">
    <property type="component" value="Unassembled WGS sequence"/>
</dbReference>
<feature type="transmembrane region" description="Helical" evidence="1">
    <location>
        <begin position="327"/>
        <end position="352"/>
    </location>
</feature>
<evidence type="ECO:0000256" key="1">
    <source>
        <dbReference type="SAM" id="Phobius"/>
    </source>
</evidence>
<organism evidence="2 3">
    <name type="scientific">Shouchella xiaoxiensis</name>
    <dbReference type="NCBI Taxonomy" id="766895"/>
    <lineage>
        <taxon>Bacteria</taxon>
        <taxon>Bacillati</taxon>
        <taxon>Bacillota</taxon>
        <taxon>Bacilli</taxon>
        <taxon>Bacillales</taxon>
        <taxon>Bacillaceae</taxon>
        <taxon>Shouchella</taxon>
    </lineage>
</organism>
<accession>A0ABS2SW25</accession>
<feature type="transmembrane region" description="Helical" evidence="1">
    <location>
        <begin position="224"/>
        <end position="245"/>
    </location>
</feature>
<feature type="transmembrane region" description="Helical" evidence="1">
    <location>
        <begin position="364"/>
        <end position="383"/>
    </location>
</feature>
<feature type="transmembrane region" description="Helical" evidence="1">
    <location>
        <begin position="699"/>
        <end position="718"/>
    </location>
</feature>